<proteinExistence type="evidence at protein level"/>
<protein>
    <submittedName>
        <fullName evidence="1">Glycoside Hydrolase Family 5 Endo-mannanase</fullName>
    </submittedName>
</protein>
<keyword evidence="2" id="KW-0002">3D-structure</keyword>
<dbReference type="PDB" id="8D89">
    <property type="method" value="X-ray"/>
    <property type="resolution" value="1.60 A"/>
    <property type="chains" value="A=1-385"/>
</dbReference>
<evidence type="ECO:0007829" key="2">
    <source>
        <dbReference type="PDB" id="8D89"/>
    </source>
</evidence>
<evidence type="ECO:0000313" key="1">
    <source>
        <dbReference type="PDB" id="8D89"/>
    </source>
</evidence>
<dbReference type="Gene3D" id="3.20.20.80">
    <property type="entry name" value="Glycosidases"/>
    <property type="match status" value="1"/>
</dbReference>
<organism evidence="1">
    <name type="scientific">metagenome</name>
    <dbReference type="NCBI Taxonomy" id="256318"/>
    <lineage>
        <taxon>unclassified sequences</taxon>
        <taxon>metagenomes</taxon>
    </lineage>
</organism>
<dbReference type="AlphaFoldDB" id="A0A9X9ZA85"/>
<dbReference type="SUPFAM" id="SSF51445">
    <property type="entry name" value="(Trans)glycosidases"/>
    <property type="match status" value="1"/>
</dbReference>
<name>A0A9X9ZA85_9ZZZZ</name>
<dbReference type="SMR" id="A0A9X9ZA85"/>
<accession>A0A9X9ZA85</accession>
<reference evidence="2" key="1">
    <citation type="journal article" date="2022" name="Acta Crystallogr. D Struct. Biol.">
        <title>Glycoside hydrolase subfamily GH5_57 features a highly redesigned catalytic interface to process complex hetero-beta-mannans.</title>
        <authorList>
            <person name="Martins M.P."/>
            <person name="Morais M.A.B."/>
            <person name="Persinoti G.F."/>
            <person name="Galinari R.H."/>
            <person name="Yu L."/>
            <person name="Yoshimi Y."/>
            <person name="Passos Nunes F.B."/>
            <person name="Lima T.B."/>
            <person name="Barbieri S.F."/>
            <person name="Silveira J.L.M."/>
            <person name="Lombard V."/>
            <person name="Terrapon N."/>
            <person name="Dupree P."/>
            <person name="Henrissat B."/>
            <person name="Murakami M.T."/>
        </authorList>
    </citation>
    <scope>X-RAY CRYSTALLOGRAPHY (1.60 ANGSTROMS)</scope>
</reference>
<dbReference type="InterPro" id="IPR017853">
    <property type="entry name" value="GH"/>
</dbReference>
<sequence length="385" mass="43558">MDKITPPSPEKDTRSAMERYWAEDYSGPLGIQTGEIVSGSTKLPRMYLGEKLLYVTGVNCYNLFVQSFESDGDLGLTSIRKTVDVLVEEKVPIVRFSCSPYSSGQFHFYHDNESKYLATLDSLAAICDRNHIAIIPSIFWNTDAVPEYCKEEFGKWGDKSSETYKYMLDYTEAVVNTLKGHKSVVAWEFGNEFNLQADIPHNYRISANDVSVAYQGFADKVAELDPEHRLIASGNSVMRDAQYNLLHNGSWTADTFQQYIDITSIFTPGKMNGMSEHNYEEARTFSDLGKLGRSEQVIKAKSAAAALGKVYYVGEFTGPKTAQGDSLVVRRHYITYYAQKVQISLIWNYALKGNIEWSFKADTPYGNMAFNLMREYNELFSTLSE</sequence>